<dbReference type="AlphaFoldDB" id="A0A160MY83"/>
<evidence type="ECO:0000313" key="2">
    <source>
        <dbReference type="EMBL" id="AND68283.1"/>
    </source>
</evidence>
<evidence type="ECO:0000256" key="1">
    <source>
        <dbReference type="SAM" id="MobiDB-lite"/>
    </source>
</evidence>
<name>A0A160MY83_9GAMM</name>
<reference evidence="2 3" key="1">
    <citation type="submission" date="2016-02" db="EMBL/GenBank/DDBJ databases">
        <title>Complete genome sequencing and analysis of ATSB10, Dyella thiooxydans isolated from rhizosphere soil of sunflower (Helianthus annuus L.).</title>
        <authorList>
            <person name="Lee Y."/>
            <person name="Hwangbo K."/>
            <person name="Chung H."/>
            <person name="Yoo J."/>
            <person name="Kim K.Y."/>
            <person name="Sa T.M."/>
            <person name="Um Y."/>
            <person name="Madhaiyan M."/>
        </authorList>
    </citation>
    <scope>NUCLEOTIDE SEQUENCE [LARGE SCALE GENOMIC DNA]</scope>
    <source>
        <strain evidence="2 3">ATSB10</strain>
    </source>
</reference>
<dbReference type="Proteomes" id="UP000077255">
    <property type="component" value="Chromosome"/>
</dbReference>
<proteinExistence type="predicted"/>
<evidence type="ECO:0000313" key="3">
    <source>
        <dbReference type="Proteomes" id="UP000077255"/>
    </source>
</evidence>
<feature type="region of interest" description="Disordered" evidence="1">
    <location>
        <begin position="1"/>
        <end position="24"/>
    </location>
</feature>
<dbReference type="KEGG" id="dtx:ATSB10_08290"/>
<dbReference type="STRING" id="445710.ATSB10_08290"/>
<organism evidence="2 3">
    <name type="scientific">Dyella thiooxydans</name>
    <dbReference type="NCBI Taxonomy" id="445710"/>
    <lineage>
        <taxon>Bacteria</taxon>
        <taxon>Pseudomonadati</taxon>
        <taxon>Pseudomonadota</taxon>
        <taxon>Gammaproteobacteria</taxon>
        <taxon>Lysobacterales</taxon>
        <taxon>Rhodanobacteraceae</taxon>
        <taxon>Dyella</taxon>
    </lineage>
</organism>
<sequence length="66" mass="7028">MDESQSFEHGHEVPREGSQTIPSRTVDCEVAAAVPGSAGSAPCQPRHVSYCQLPGSAQTYRAVCRP</sequence>
<accession>A0A160MY83</accession>
<feature type="compositionally biased region" description="Basic and acidic residues" evidence="1">
    <location>
        <begin position="1"/>
        <end position="15"/>
    </location>
</feature>
<gene>
    <name evidence="2" type="ORF">ATSB10_08290</name>
</gene>
<dbReference type="EMBL" id="CP014841">
    <property type="protein sequence ID" value="AND68283.1"/>
    <property type="molecule type" value="Genomic_DNA"/>
</dbReference>
<protein>
    <submittedName>
        <fullName evidence="2">Uncharacterized protein</fullName>
    </submittedName>
</protein>
<keyword evidence="3" id="KW-1185">Reference proteome</keyword>